<dbReference type="AlphaFoldDB" id="A0A1H9GH81"/>
<evidence type="ECO:0000313" key="10">
    <source>
        <dbReference type="Proteomes" id="UP000199233"/>
    </source>
</evidence>
<gene>
    <name evidence="9" type="ORF">SAMN04488038_10773</name>
</gene>
<name>A0A1H9GH81_9GAMM</name>
<evidence type="ECO:0000313" key="9">
    <source>
        <dbReference type="EMBL" id="SEQ49427.1"/>
    </source>
</evidence>
<evidence type="ECO:0000256" key="2">
    <source>
        <dbReference type="ARBA" id="ARBA00008163"/>
    </source>
</evidence>
<keyword evidence="4" id="KW-0812">Transmembrane</keyword>
<feature type="chain" id="PRO_5011605720" evidence="8">
    <location>
        <begin position="23"/>
        <end position="416"/>
    </location>
</feature>
<evidence type="ECO:0000256" key="1">
    <source>
        <dbReference type="ARBA" id="ARBA00004571"/>
    </source>
</evidence>
<dbReference type="OrthoDB" id="19849at2"/>
<organism evidence="9 10">
    <name type="scientific">Solimonas aquatica</name>
    <dbReference type="NCBI Taxonomy" id="489703"/>
    <lineage>
        <taxon>Bacteria</taxon>
        <taxon>Pseudomonadati</taxon>
        <taxon>Pseudomonadota</taxon>
        <taxon>Gammaproteobacteria</taxon>
        <taxon>Nevskiales</taxon>
        <taxon>Nevskiaceae</taxon>
        <taxon>Solimonas</taxon>
    </lineage>
</organism>
<dbReference type="RefSeq" id="WP_093285330.1">
    <property type="nucleotide sequence ID" value="NZ_FOFS01000007.1"/>
</dbReference>
<dbReference type="Gene3D" id="2.40.160.60">
    <property type="entry name" value="Outer membrane protein transport protein (OMPP1/FadL/TodX)"/>
    <property type="match status" value="1"/>
</dbReference>
<dbReference type="EMBL" id="FOFS01000007">
    <property type="protein sequence ID" value="SEQ49427.1"/>
    <property type="molecule type" value="Genomic_DNA"/>
</dbReference>
<evidence type="ECO:0000256" key="6">
    <source>
        <dbReference type="ARBA" id="ARBA00023136"/>
    </source>
</evidence>
<dbReference type="Pfam" id="PF03349">
    <property type="entry name" value="Toluene_X"/>
    <property type="match status" value="1"/>
</dbReference>
<proteinExistence type="inferred from homology"/>
<keyword evidence="10" id="KW-1185">Reference proteome</keyword>
<dbReference type="GO" id="GO:0009279">
    <property type="term" value="C:cell outer membrane"/>
    <property type="evidence" value="ECO:0007669"/>
    <property type="project" value="UniProtKB-SubCell"/>
</dbReference>
<comment type="subcellular location">
    <subcellularLocation>
        <location evidence="1">Cell outer membrane</location>
        <topology evidence="1">Multi-pass membrane protein</topology>
    </subcellularLocation>
</comment>
<protein>
    <submittedName>
        <fullName evidence="9">Long-chain fatty acid transport protein</fullName>
    </submittedName>
</protein>
<dbReference type="Proteomes" id="UP000199233">
    <property type="component" value="Unassembled WGS sequence"/>
</dbReference>
<keyword evidence="3" id="KW-1134">Transmembrane beta strand</keyword>
<dbReference type="STRING" id="489703.SAMN04488038_10773"/>
<evidence type="ECO:0000256" key="5">
    <source>
        <dbReference type="ARBA" id="ARBA00022729"/>
    </source>
</evidence>
<dbReference type="PANTHER" id="PTHR35093">
    <property type="entry name" value="OUTER MEMBRANE PROTEIN NMB0088-RELATED"/>
    <property type="match status" value="1"/>
</dbReference>
<dbReference type="SUPFAM" id="SSF56935">
    <property type="entry name" value="Porins"/>
    <property type="match status" value="1"/>
</dbReference>
<keyword evidence="7" id="KW-0998">Cell outer membrane</keyword>
<dbReference type="GO" id="GO:0015483">
    <property type="term" value="F:long-chain fatty acid transporting porin activity"/>
    <property type="evidence" value="ECO:0007669"/>
    <property type="project" value="TreeGrafter"/>
</dbReference>
<feature type="signal peptide" evidence="8">
    <location>
        <begin position="1"/>
        <end position="22"/>
    </location>
</feature>
<comment type="similarity">
    <text evidence="2">Belongs to the OmpP1/FadL family.</text>
</comment>
<evidence type="ECO:0000256" key="8">
    <source>
        <dbReference type="SAM" id="SignalP"/>
    </source>
</evidence>
<keyword evidence="6" id="KW-0472">Membrane</keyword>
<keyword evidence="5 8" id="KW-0732">Signal</keyword>
<evidence type="ECO:0000256" key="3">
    <source>
        <dbReference type="ARBA" id="ARBA00022452"/>
    </source>
</evidence>
<evidence type="ECO:0000256" key="7">
    <source>
        <dbReference type="ARBA" id="ARBA00023237"/>
    </source>
</evidence>
<dbReference type="InterPro" id="IPR005017">
    <property type="entry name" value="OMPP1/FadL/TodX"/>
</dbReference>
<sequence length="416" mass="44372">MLRIDKYRIAVAMLFTVPAAQASIGLFEHGSGIKSMGMGGLSYAVGEETTVLPTNPALLQGMGKRLDLGVDVLHPDANATIHDNPAAPDQRSRTSGRHWYPVPQGGFALPLSPSLSYGLSVYAAGLGPDYRQNPFARFGGDPRGSVSFAYMGVANALAWQLSEHHSLGASINLGYQSINIKGLGFLGSLSQTPDKVSDQGRDQAFGLGFSLGWRGQLLPTLTAGVGYRSKVWTQKFNDYRGLIPNGGEFDLPAIWGAGLAWTPVAPLMLGAEFQRFEFARESTFHNRIDQLTPSKPLGAKGSAGFGMNSINAYKLGVAWQASPSVQLRGGYLYSTQGNAQTQTLFGILAPITTTSVYSAGGSYTHGDWEFSGNGYYGPQTTVTGRNSIPAAFGGGEADLRFRNWGLGASIGRRFGR</sequence>
<accession>A0A1H9GH81</accession>
<evidence type="ECO:0000256" key="4">
    <source>
        <dbReference type="ARBA" id="ARBA00022692"/>
    </source>
</evidence>
<dbReference type="PANTHER" id="PTHR35093:SF8">
    <property type="entry name" value="OUTER MEMBRANE PROTEIN NMB0088-RELATED"/>
    <property type="match status" value="1"/>
</dbReference>
<reference evidence="9 10" key="1">
    <citation type="submission" date="2016-10" db="EMBL/GenBank/DDBJ databases">
        <authorList>
            <person name="de Groot N.N."/>
        </authorList>
    </citation>
    <scope>NUCLEOTIDE SEQUENCE [LARGE SCALE GENOMIC DNA]</scope>
    <source>
        <strain evidence="9 10">DSM 25927</strain>
    </source>
</reference>